<feature type="compositionally biased region" description="Basic and acidic residues" evidence="1">
    <location>
        <begin position="35"/>
        <end position="55"/>
    </location>
</feature>
<comment type="caution">
    <text evidence="2">The sequence shown here is derived from an EMBL/GenBank/DDBJ whole genome shotgun (WGS) entry which is preliminary data.</text>
</comment>
<name>A0AAD6Z6K1_9AGAR</name>
<dbReference type="AlphaFoldDB" id="A0AAD6Z6K1"/>
<reference evidence="2" key="1">
    <citation type="submission" date="2023-03" db="EMBL/GenBank/DDBJ databases">
        <title>Massive genome expansion in bonnet fungi (Mycena s.s.) driven by repeated elements and novel gene families across ecological guilds.</title>
        <authorList>
            <consortium name="Lawrence Berkeley National Laboratory"/>
            <person name="Harder C.B."/>
            <person name="Miyauchi S."/>
            <person name="Viragh M."/>
            <person name="Kuo A."/>
            <person name="Thoen E."/>
            <person name="Andreopoulos B."/>
            <person name="Lu D."/>
            <person name="Skrede I."/>
            <person name="Drula E."/>
            <person name="Henrissat B."/>
            <person name="Morin E."/>
            <person name="Kohler A."/>
            <person name="Barry K."/>
            <person name="LaButti K."/>
            <person name="Morin E."/>
            <person name="Salamov A."/>
            <person name="Lipzen A."/>
            <person name="Mereny Z."/>
            <person name="Hegedus B."/>
            <person name="Baldrian P."/>
            <person name="Stursova M."/>
            <person name="Weitz H."/>
            <person name="Taylor A."/>
            <person name="Grigoriev I.V."/>
            <person name="Nagy L.G."/>
            <person name="Martin F."/>
            <person name="Kauserud H."/>
        </authorList>
    </citation>
    <scope>NUCLEOTIDE SEQUENCE</scope>
    <source>
        <strain evidence="2">CBHHK002</strain>
    </source>
</reference>
<feature type="compositionally biased region" description="Polar residues" evidence="1">
    <location>
        <begin position="123"/>
        <end position="132"/>
    </location>
</feature>
<evidence type="ECO:0000313" key="3">
    <source>
        <dbReference type="Proteomes" id="UP001218218"/>
    </source>
</evidence>
<sequence>MRTQWAQSTSNEEEIGQRQLLCWRYIATWAHQDKMAGQREIVQEREGEKGRKDGLIDPARITYVSDRFPAKSLAGWPPSRGPKKTAVKPGLKPKPSQALPAGLGSSLTDFKPKPAQAKPKPWFQSQAKPEHH</sequence>
<feature type="region of interest" description="Disordered" evidence="1">
    <location>
        <begin position="71"/>
        <end position="132"/>
    </location>
</feature>
<evidence type="ECO:0000256" key="1">
    <source>
        <dbReference type="SAM" id="MobiDB-lite"/>
    </source>
</evidence>
<dbReference type="Proteomes" id="UP001218218">
    <property type="component" value="Unassembled WGS sequence"/>
</dbReference>
<protein>
    <submittedName>
        <fullName evidence="2">Uncharacterized protein</fullName>
    </submittedName>
</protein>
<proteinExistence type="predicted"/>
<organism evidence="2 3">
    <name type="scientific">Mycena albidolilacea</name>
    <dbReference type="NCBI Taxonomy" id="1033008"/>
    <lineage>
        <taxon>Eukaryota</taxon>
        <taxon>Fungi</taxon>
        <taxon>Dikarya</taxon>
        <taxon>Basidiomycota</taxon>
        <taxon>Agaricomycotina</taxon>
        <taxon>Agaricomycetes</taxon>
        <taxon>Agaricomycetidae</taxon>
        <taxon>Agaricales</taxon>
        <taxon>Marasmiineae</taxon>
        <taxon>Mycenaceae</taxon>
        <taxon>Mycena</taxon>
    </lineage>
</organism>
<dbReference type="EMBL" id="JARIHO010000080">
    <property type="protein sequence ID" value="KAJ7309940.1"/>
    <property type="molecule type" value="Genomic_DNA"/>
</dbReference>
<gene>
    <name evidence="2" type="ORF">DFH08DRAFT_823228</name>
</gene>
<keyword evidence="3" id="KW-1185">Reference proteome</keyword>
<feature type="region of interest" description="Disordered" evidence="1">
    <location>
        <begin position="35"/>
        <end position="56"/>
    </location>
</feature>
<accession>A0AAD6Z6K1</accession>
<evidence type="ECO:0000313" key="2">
    <source>
        <dbReference type="EMBL" id="KAJ7309940.1"/>
    </source>
</evidence>